<protein>
    <recommendedName>
        <fullName evidence="6">ImpA domain-containing protein</fullName>
    </recommendedName>
</protein>
<evidence type="ECO:0008006" key="6">
    <source>
        <dbReference type="Google" id="ProtNLM"/>
    </source>
</evidence>
<dbReference type="PANTHER" id="PTHR37024:SF5">
    <property type="entry name" value="IMPA N-TERMINAL DOMAIN-CONTAINING PROTEIN"/>
    <property type="match status" value="1"/>
</dbReference>
<evidence type="ECO:0000259" key="2">
    <source>
        <dbReference type="Pfam" id="PF06812"/>
    </source>
</evidence>
<dbReference type="InterPro" id="IPR021069">
    <property type="entry name" value="ImpA_C"/>
</dbReference>
<dbReference type="PANTHER" id="PTHR37024">
    <property type="entry name" value="TYPE VI SECRETION SYSTEM DUF2094 AND IMPA-RELATED DOMAIN PROTEIN"/>
    <property type="match status" value="1"/>
</dbReference>
<feature type="domain" description="ImpA C-terminal" evidence="3">
    <location>
        <begin position="316"/>
        <end position="459"/>
    </location>
</feature>
<comment type="caution">
    <text evidence="4">The sequence shown here is derived from an EMBL/GenBank/DDBJ whole genome shotgun (WGS) entry which is preliminary data.</text>
</comment>
<dbReference type="Proteomes" id="UP000284338">
    <property type="component" value="Unassembled WGS sequence"/>
</dbReference>
<evidence type="ECO:0000256" key="1">
    <source>
        <dbReference type="SAM" id="Phobius"/>
    </source>
</evidence>
<evidence type="ECO:0000313" key="5">
    <source>
        <dbReference type="Proteomes" id="UP000284338"/>
    </source>
</evidence>
<dbReference type="AlphaFoldDB" id="A0AA92X6N8"/>
<name>A0AA92X6N8_9GAMM</name>
<reference evidence="4 5" key="1">
    <citation type="submission" date="2018-09" db="EMBL/GenBank/DDBJ databases">
        <title>Draft genome of a novel serratia sp. strain with antifungal activity.</title>
        <authorList>
            <person name="Dichmann S.I."/>
            <person name="Park B.P."/>
            <person name="Pathiraja D."/>
            <person name="Choi I.-G."/>
            <person name="Stougaard P."/>
            <person name="Hennessy R.C."/>
        </authorList>
    </citation>
    <scope>NUCLEOTIDE SEQUENCE [LARGE SCALE GENOMIC DNA]</scope>
    <source>
        <strain evidence="4 5">S40</strain>
    </source>
</reference>
<dbReference type="Pfam" id="PF12486">
    <property type="entry name" value="VasL"/>
    <property type="match status" value="1"/>
</dbReference>
<dbReference type="Pfam" id="PF06812">
    <property type="entry name" value="ImpA_N"/>
    <property type="match status" value="1"/>
</dbReference>
<sequence length="465" mass="51641">MNDIPSRKIKTGSDPRTLPDYAALRDELSKLSHPARPDVNWRYAEKLCLSLFEQNGVELQTAAWYTLARTQLAGLFGLNEGLAILEALISHQWGVLWPQPVHARMEILSGLSQRIQQLMRTLPLNYSDLSQLYRAEQQLASLGAVLQRLELKHLSQFDTLRTLMHNSAVRLENSDGVSGSGAVIQPGIVLSAATMNDSEISSEAHSGIPITEKDAPASPVKWVYVTQPENQPNVEVLAAVPAPAKAKKWHFFAAGMCSMLMISAATVWGWHVLHRPDPLQTRFAASLAPLPAILTPEQLDMLRQQSPLPQTVIAQTQQQLARLDKLPPGWNIAYSRQLLEQAQSLWPEQAKPLVQQWQRQLNAASIPTESLNGWHQGMTKLQQLSDRLSGLDEQKGKYMTVSELKSVVFSTMQSFNQSIPAEEQLRALSENPAGEPLPAAGRAQLEMHLKQLSGHYAALKQRSPE</sequence>
<feature type="domain" description="ImpA N-terminal" evidence="2">
    <location>
        <begin position="10"/>
        <end position="112"/>
    </location>
</feature>
<evidence type="ECO:0000313" key="4">
    <source>
        <dbReference type="EMBL" id="RJF58202.1"/>
    </source>
</evidence>
<keyword evidence="1" id="KW-0472">Membrane</keyword>
<keyword evidence="1" id="KW-0812">Transmembrane</keyword>
<dbReference type="EMBL" id="QYYG01000001">
    <property type="protein sequence ID" value="RJF58202.1"/>
    <property type="molecule type" value="Genomic_DNA"/>
</dbReference>
<dbReference type="RefSeq" id="WP_006321677.1">
    <property type="nucleotide sequence ID" value="NZ_QYYG01000001.1"/>
</dbReference>
<dbReference type="InterPro" id="IPR010657">
    <property type="entry name" value="ImpA_N"/>
</dbReference>
<feature type="transmembrane region" description="Helical" evidence="1">
    <location>
        <begin position="251"/>
        <end position="273"/>
    </location>
</feature>
<keyword evidence="5" id="KW-1185">Reference proteome</keyword>
<gene>
    <name evidence="4" type="ORF">D4100_05445</name>
</gene>
<accession>A0AA92X6N8</accession>
<keyword evidence="1" id="KW-1133">Transmembrane helix</keyword>
<evidence type="ECO:0000259" key="3">
    <source>
        <dbReference type="Pfam" id="PF12486"/>
    </source>
</evidence>
<proteinExistence type="predicted"/>
<organism evidence="4 5">
    <name type="scientific">Serratia inhibens</name>
    <dbReference type="NCBI Taxonomy" id="2338073"/>
    <lineage>
        <taxon>Bacteria</taxon>
        <taxon>Pseudomonadati</taxon>
        <taxon>Pseudomonadota</taxon>
        <taxon>Gammaproteobacteria</taxon>
        <taxon>Enterobacterales</taxon>
        <taxon>Yersiniaceae</taxon>
        <taxon>Serratia</taxon>
    </lineage>
</organism>